<protein>
    <submittedName>
        <fullName evidence="1">Uncharacterized protein</fullName>
    </submittedName>
</protein>
<name>A0ABN9XM30_9DINO</name>
<comment type="caution">
    <text evidence="1">The sequence shown here is derived from an EMBL/GenBank/DDBJ whole genome shotgun (WGS) entry which is preliminary data.</text>
</comment>
<proteinExistence type="predicted"/>
<sequence length="193" mass="21485">MAGLVDTRLLGRPNKYSGNRDEFPTFKYQLISYLGAIDPGLASAVTTAASHGTVITLTEMGDDNKQYAATTGYILSQLLGGSALTLVMNCEQGNGLEQWRRLCMREDAATSSNKVTQLQLLVNSEFSGKWETYVEELTKFLLDVKRCQGKLSEMISDTLIQAMIKKNTPEPLRTQVMMQTFTSYQTLRETCES</sequence>
<dbReference type="EMBL" id="CAUYUJ010020831">
    <property type="protein sequence ID" value="CAK0900725.1"/>
    <property type="molecule type" value="Genomic_DNA"/>
</dbReference>
<accession>A0ABN9XM30</accession>
<gene>
    <name evidence="1" type="ORF">PCOR1329_LOCUS77942</name>
</gene>
<keyword evidence="2" id="KW-1185">Reference proteome</keyword>
<dbReference type="Proteomes" id="UP001189429">
    <property type="component" value="Unassembled WGS sequence"/>
</dbReference>
<evidence type="ECO:0000313" key="2">
    <source>
        <dbReference type="Proteomes" id="UP001189429"/>
    </source>
</evidence>
<organism evidence="1 2">
    <name type="scientific">Prorocentrum cordatum</name>
    <dbReference type="NCBI Taxonomy" id="2364126"/>
    <lineage>
        <taxon>Eukaryota</taxon>
        <taxon>Sar</taxon>
        <taxon>Alveolata</taxon>
        <taxon>Dinophyceae</taxon>
        <taxon>Prorocentrales</taxon>
        <taxon>Prorocentraceae</taxon>
        <taxon>Prorocentrum</taxon>
    </lineage>
</organism>
<evidence type="ECO:0000313" key="1">
    <source>
        <dbReference type="EMBL" id="CAK0900725.1"/>
    </source>
</evidence>
<reference evidence="1" key="1">
    <citation type="submission" date="2023-10" db="EMBL/GenBank/DDBJ databases">
        <authorList>
            <person name="Chen Y."/>
            <person name="Shah S."/>
            <person name="Dougan E. K."/>
            <person name="Thang M."/>
            <person name="Chan C."/>
        </authorList>
    </citation>
    <scope>NUCLEOTIDE SEQUENCE [LARGE SCALE GENOMIC DNA]</scope>
</reference>